<dbReference type="CDD" id="cd02440">
    <property type="entry name" value="AdoMet_MTases"/>
    <property type="match status" value="1"/>
</dbReference>
<dbReference type="Proteomes" id="UP000760480">
    <property type="component" value="Unassembled WGS sequence"/>
</dbReference>
<comment type="caution">
    <text evidence="2">The sequence shown here is derived from an EMBL/GenBank/DDBJ whole genome shotgun (WGS) entry which is preliminary data.</text>
</comment>
<feature type="domain" description="Methyltransferase type 11" evidence="1">
    <location>
        <begin position="43"/>
        <end position="136"/>
    </location>
</feature>
<dbReference type="InterPro" id="IPR013216">
    <property type="entry name" value="Methyltransf_11"/>
</dbReference>
<gene>
    <name evidence="2" type="ORF">E4P82_03645</name>
</gene>
<dbReference type="RefSeq" id="WP_169247627.1">
    <property type="nucleotide sequence ID" value="NZ_SPMZ01000011.1"/>
</dbReference>
<name>A0ABX1TG97_9GAMM</name>
<reference evidence="2 3" key="1">
    <citation type="submission" date="2019-03" db="EMBL/GenBank/DDBJ databases">
        <title>Metabolic reconstructions from genomes of highly enriched 'Candidatus Accumulibacter' and 'Candidatus Competibacter' bioreactor populations.</title>
        <authorList>
            <person name="Annavajhala M.K."/>
            <person name="Welles L."/>
            <person name="Abbas B."/>
            <person name="Sorokin D."/>
            <person name="Park H."/>
            <person name="Van Loosdrecht M."/>
            <person name="Chandran K."/>
        </authorList>
    </citation>
    <scope>NUCLEOTIDE SEQUENCE [LARGE SCALE GENOMIC DNA]</scope>
    <source>
        <strain evidence="2 3">SBR_G</strain>
    </source>
</reference>
<dbReference type="GO" id="GO:0008168">
    <property type="term" value="F:methyltransferase activity"/>
    <property type="evidence" value="ECO:0007669"/>
    <property type="project" value="UniProtKB-KW"/>
</dbReference>
<sequence length="213" mass="23606">MALRYSYTLIAPIYDAFVAPFTATARRQGLALLPEGPHAEVLLVGVGSGLDLPLLPRGPRYTGLDLTPAMLARARRKATTLKLDIQLDVGDARRLPYGDATFDVVVLHLILAVTPHPERVLTEAARVLRRGGRVLILDKFLRLGQKAPLRRLISPLLGLLATRTNVVFETVLARAPDLEVLSDQPALANGWFRRIVLRKTGFHDGYQIHHHRP</sequence>
<evidence type="ECO:0000313" key="2">
    <source>
        <dbReference type="EMBL" id="NMQ18372.1"/>
    </source>
</evidence>
<evidence type="ECO:0000313" key="3">
    <source>
        <dbReference type="Proteomes" id="UP000760480"/>
    </source>
</evidence>
<keyword evidence="2" id="KW-0489">Methyltransferase</keyword>
<dbReference type="EMBL" id="SPMZ01000011">
    <property type="protein sequence ID" value="NMQ18372.1"/>
    <property type="molecule type" value="Genomic_DNA"/>
</dbReference>
<dbReference type="GO" id="GO:0032259">
    <property type="term" value="P:methylation"/>
    <property type="evidence" value="ECO:0007669"/>
    <property type="project" value="UniProtKB-KW"/>
</dbReference>
<dbReference type="PANTHER" id="PTHR42912">
    <property type="entry name" value="METHYLTRANSFERASE"/>
    <property type="match status" value="1"/>
</dbReference>
<keyword evidence="3" id="KW-1185">Reference proteome</keyword>
<dbReference type="Pfam" id="PF08241">
    <property type="entry name" value="Methyltransf_11"/>
    <property type="match status" value="1"/>
</dbReference>
<dbReference type="SUPFAM" id="SSF53335">
    <property type="entry name" value="S-adenosyl-L-methionine-dependent methyltransferases"/>
    <property type="match status" value="1"/>
</dbReference>
<proteinExistence type="predicted"/>
<accession>A0ABX1TG97</accession>
<dbReference type="InterPro" id="IPR050508">
    <property type="entry name" value="Methyltransf_Superfamily"/>
</dbReference>
<dbReference type="InterPro" id="IPR029063">
    <property type="entry name" value="SAM-dependent_MTases_sf"/>
</dbReference>
<keyword evidence="2" id="KW-0808">Transferase</keyword>
<evidence type="ECO:0000259" key="1">
    <source>
        <dbReference type="Pfam" id="PF08241"/>
    </source>
</evidence>
<dbReference type="PANTHER" id="PTHR42912:SF93">
    <property type="entry name" value="N6-ADENOSINE-METHYLTRANSFERASE TMT1A"/>
    <property type="match status" value="1"/>
</dbReference>
<protein>
    <submittedName>
        <fullName evidence="2">Class I SAM-dependent methyltransferase</fullName>
    </submittedName>
</protein>
<dbReference type="Gene3D" id="3.40.50.150">
    <property type="entry name" value="Vaccinia Virus protein VP39"/>
    <property type="match status" value="1"/>
</dbReference>
<organism evidence="2 3">
    <name type="scientific">Candidatus Competibacter phosphatis</name>
    <dbReference type="NCBI Taxonomy" id="221280"/>
    <lineage>
        <taxon>Bacteria</taxon>
        <taxon>Pseudomonadati</taxon>
        <taxon>Pseudomonadota</taxon>
        <taxon>Gammaproteobacteria</taxon>
        <taxon>Candidatus Competibacteraceae</taxon>
        <taxon>Candidatus Competibacter</taxon>
    </lineage>
</organism>